<evidence type="ECO:0000313" key="3">
    <source>
        <dbReference type="EMBL" id="TFV75822.1"/>
    </source>
</evidence>
<protein>
    <submittedName>
        <fullName evidence="3">Uncharacterized protein</fullName>
    </submittedName>
</protein>
<dbReference type="Proteomes" id="UP000297700">
    <property type="component" value="Unassembled WGS sequence"/>
</dbReference>
<dbReference type="AlphaFoldDB" id="A0A4Y9P8K4"/>
<organism evidence="3 4">
    <name type="scientific">Bradyrhizobium frederickii</name>
    <dbReference type="NCBI Taxonomy" id="2560054"/>
    <lineage>
        <taxon>Bacteria</taxon>
        <taxon>Pseudomonadati</taxon>
        <taxon>Pseudomonadota</taxon>
        <taxon>Alphaproteobacteria</taxon>
        <taxon>Hyphomicrobiales</taxon>
        <taxon>Nitrobacteraceae</taxon>
        <taxon>Bradyrhizobium</taxon>
    </lineage>
</organism>
<accession>A0A4Y9P8K4</accession>
<comment type="caution">
    <text evidence="3">The sequence shown here is derived from an EMBL/GenBank/DDBJ whole genome shotgun (WGS) entry which is preliminary data.</text>
</comment>
<sequence length="159" mass="15924">MSRNTLVMLSFGAVLVSIALAPTASLAQFPPPPPMAAMGPPPVPAGGAPGLGGPPPIGAGGGMRAGAPGPGPRLGAAAGPRGNFAAVGASRRALVTGRVSSGGYGRWGGRSYHGYRAAYVAGAYAAGAYAGHGYGRSRYGYSDDCYYVYGRHRRVLVCD</sequence>
<reference evidence="3 4" key="1">
    <citation type="submission" date="2019-03" db="EMBL/GenBank/DDBJ databases">
        <title>Bradyrhizobium strains diversity.</title>
        <authorList>
            <person name="Urquiaga M.C.O."/>
            <person name="Hungria M."/>
            <person name="Delamuta J.R.M."/>
            <person name="Klepa M.S."/>
        </authorList>
    </citation>
    <scope>NUCLEOTIDE SEQUENCE [LARGE SCALE GENOMIC DNA]</scope>
    <source>
        <strain evidence="3 4">CNPSo 3426</strain>
    </source>
</reference>
<evidence type="ECO:0000256" key="2">
    <source>
        <dbReference type="SAM" id="SignalP"/>
    </source>
</evidence>
<name>A0A4Y9P8K4_9BRAD</name>
<feature type="chain" id="PRO_5021354322" evidence="2">
    <location>
        <begin position="28"/>
        <end position="159"/>
    </location>
</feature>
<keyword evidence="2" id="KW-0732">Signal</keyword>
<evidence type="ECO:0000256" key="1">
    <source>
        <dbReference type="SAM" id="MobiDB-lite"/>
    </source>
</evidence>
<dbReference type="RefSeq" id="WP_135164149.1">
    <property type="nucleotide sequence ID" value="NZ_SPQS01000007.1"/>
</dbReference>
<gene>
    <name evidence="3" type="ORF">E4K64_14625</name>
</gene>
<proteinExistence type="predicted"/>
<feature type="region of interest" description="Disordered" evidence="1">
    <location>
        <begin position="37"/>
        <end position="74"/>
    </location>
</feature>
<evidence type="ECO:0000313" key="4">
    <source>
        <dbReference type="Proteomes" id="UP000297700"/>
    </source>
</evidence>
<dbReference type="EMBL" id="SPQS01000007">
    <property type="protein sequence ID" value="TFV75822.1"/>
    <property type="molecule type" value="Genomic_DNA"/>
</dbReference>
<feature type="signal peptide" evidence="2">
    <location>
        <begin position="1"/>
        <end position="27"/>
    </location>
</feature>